<sequence>MGMRIGFIGLGVMGQQMALNLAKAGADLLVWNRTGERCEPLRKAGASVAASAADVFRDAQVVILMMANAAASDAVLGRGTEGFAGNVAGRLIVSMGTSAPDWSRALDADIRAAGGRYVEAPVSGSRVPAEEGQLVGMLAGGDDDVAMLRELLRPVCRETVPCGAVPGALTMKLSVNLFLITMVAGLAEAFHFAERQGADLQRFQAVLDAGPMASAVSRIKLAKLCAGDFSVQAAISDVKMNSGLVAEAARGAGIAAPLLDAADALFTEAEGLGLGALDMAAVVRAIAARSDGGPWGA</sequence>
<dbReference type="InterPro" id="IPR051265">
    <property type="entry name" value="HIBADH-related_NP60_sf"/>
</dbReference>
<dbReference type="GO" id="GO:0051287">
    <property type="term" value="F:NAD binding"/>
    <property type="evidence" value="ECO:0007669"/>
    <property type="project" value="InterPro"/>
</dbReference>
<dbReference type="PANTHER" id="PTHR43580">
    <property type="entry name" value="OXIDOREDUCTASE GLYR1-RELATED"/>
    <property type="match status" value="1"/>
</dbReference>
<dbReference type="InterPro" id="IPR002204">
    <property type="entry name" value="3-OH-isobutyrate_DH-rel_CS"/>
</dbReference>
<evidence type="ECO:0000259" key="5">
    <source>
        <dbReference type="Pfam" id="PF14833"/>
    </source>
</evidence>
<dbReference type="PIRSF" id="PIRSF000103">
    <property type="entry name" value="HIBADH"/>
    <property type="match status" value="1"/>
</dbReference>
<protein>
    <submittedName>
        <fullName evidence="6">NAD-binding protein</fullName>
    </submittedName>
</protein>
<dbReference type="KEGG" id="siw:GH266_19545"/>
<accession>A0A857CCB7</accession>
<dbReference type="PROSITE" id="PS00895">
    <property type="entry name" value="3_HYDROXYISOBUT_DH"/>
    <property type="match status" value="1"/>
</dbReference>
<dbReference type="Pfam" id="PF03446">
    <property type="entry name" value="NAD_binding_2"/>
    <property type="match status" value="1"/>
</dbReference>
<dbReference type="Proteomes" id="UP000435648">
    <property type="component" value="Chromosome"/>
</dbReference>
<dbReference type="AlphaFoldDB" id="A0A857CCB7"/>
<dbReference type="InterPro" id="IPR015815">
    <property type="entry name" value="HIBADH-related"/>
</dbReference>
<dbReference type="InterPro" id="IPR013328">
    <property type="entry name" value="6PGD_dom2"/>
</dbReference>
<evidence type="ECO:0000256" key="3">
    <source>
        <dbReference type="PIRSR" id="PIRSR000103-1"/>
    </source>
</evidence>
<dbReference type="GO" id="GO:0050661">
    <property type="term" value="F:NADP binding"/>
    <property type="evidence" value="ECO:0007669"/>
    <property type="project" value="InterPro"/>
</dbReference>
<feature type="active site" evidence="3">
    <location>
        <position position="172"/>
    </location>
</feature>
<dbReference type="EMBL" id="CP046908">
    <property type="protein sequence ID" value="QGZ36487.1"/>
    <property type="molecule type" value="Genomic_DNA"/>
</dbReference>
<dbReference type="InterPro" id="IPR006115">
    <property type="entry name" value="6PGDH_NADP-bd"/>
</dbReference>
<organism evidence="6 7">
    <name type="scientific">Stappia indica</name>
    <dbReference type="NCBI Taxonomy" id="538381"/>
    <lineage>
        <taxon>Bacteria</taxon>
        <taxon>Pseudomonadati</taxon>
        <taxon>Pseudomonadota</taxon>
        <taxon>Alphaproteobacteria</taxon>
        <taxon>Hyphomicrobiales</taxon>
        <taxon>Stappiaceae</taxon>
        <taxon>Stappia</taxon>
    </lineage>
</organism>
<dbReference type="GO" id="GO:0016491">
    <property type="term" value="F:oxidoreductase activity"/>
    <property type="evidence" value="ECO:0007669"/>
    <property type="project" value="UniProtKB-KW"/>
</dbReference>
<dbReference type="InterPro" id="IPR029154">
    <property type="entry name" value="HIBADH-like_NADP-bd"/>
</dbReference>
<evidence type="ECO:0000259" key="4">
    <source>
        <dbReference type="Pfam" id="PF03446"/>
    </source>
</evidence>
<dbReference type="Gene3D" id="3.40.50.720">
    <property type="entry name" value="NAD(P)-binding Rossmann-like Domain"/>
    <property type="match status" value="1"/>
</dbReference>
<evidence type="ECO:0000313" key="6">
    <source>
        <dbReference type="EMBL" id="QGZ36487.1"/>
    </source>
</evidence>
<dbReference type="InterPro" id="IPR036291">
    <property type="entry name" value="NAD(P)-bd_dom_sf"/>
</dbReference>
<dbReference type="GO" id="GO:0016054">
    <property type="term" value="P:organic acid catabolic process"/>
    <property type="evidence" value="ECO:0007669"/>
    <property type="project" value="UniProtKB-ARBA"/>
</dbReference>
<evidence type="ECO:0000313" key="7">
    <source>
        <dbReference type="Proteomes" id="UP000435648"/>
    </source>
</evidence>
<proteinExistence type="predicted"/>
<dbReference type="SUPFAM" id="SSF51735">
    <property type="entry name" value="NAD(P)-binding Rossmann-fold domains"/>
    <property type="match status" value="1"/>
</dbReference>
<keyword evidence="1" id="KW-0560">Oxidoreductase</keyword>
<name>A0A857CCB7_9HYPH</name>
<feature type="domain" description="6-phosphogluconate dehydrogenase NADP-binding" evidence="4">
    <location>
        <begin position="4"/>
        <end position="160"/>
    </location>
</feature>
<dbReference type="OrthoDB" id="9812907at2"/>
<reference evidence="6 7" key="1">
    <citation type="submission" date="2019-12" db="EMBL/GenBank/DDBJ databases">
        <title>The genome of Stappia indica PHM037.</title>
        <authorList>
            <person name="Kacar D."/>
            <person name="Galan B."/>
            <person name="Canedo L."/>
            <person name="Rodriguez P."/>
            <person name="de la Calle F."/>
            <person name="Garcia J.L."/>
        </authorList>
    </citation>
    <scope>NUCLEOTIDE SEQUENCE [LARGE SCALE GENOMIC DNA]</scope>
    <source>
        <strain evidence="6 7">PHM037</strain>
    </source>
</reference>
<gene>
    <name evidence="6" type="ORF">GH266_19545</name>
</gene>
<dbReference type="SUPFAM" id="SSF48179">
    <property type="entry name" value="6-phosphogluconate dehydrogenase C-terminal domain-like"/>
    <property type="match status" value="1"/>
</dbReference>
<feature type="domain" description="3-hydroxyisobutyrate dehydrogenase-like NAD-binding" evidence="5">
    <location>
        <begin position="170"/>
        <end position="285"/>
    </location>
</feature>
<dbReference type="PANTHER" id="PTHR43580:SF2">
    <property type="entry name" value="CYTOKINE-LIKE NUCLEAR FACTOR N-PAC"/>
    <property type="match status" value="1"/>
</dbReference>
<evidence type="ECO:0000256" key="1">
    <source>
        <dbReference type="ARBA" id="ARBA00023002"/>
    </source>
</evidence>
<evidence type="ECO:0000256" key="2">
    <source>
        <dbReference type="ARBA" id="ARBA00023027"/>
    </source>
</evidence>
<dbReference type="Gene3D" id="1.10.1040.10">
    <property type="entry name" value="N-(1-d-carboxylethyl)-l-norvaline Dehydrogenase, domain 2"/>
    <property type="match status" value="1"/>
</dbReference>
<dbReference type="InterPro" id="IPR008927">
    <property type="entry name" value="6-PGluconate_DH-like_C_sf"/>
</dbReference>
<keyword evidence="2" id="KW-0520">NAD</keyword>
<dbReference type="Pfam" id="PF14833">
    <property type="entry name" value="NAD_binding_11"/>
    <property type="match status" value="1"/>
</dbReference>
<dbReference type="RefSeq" id="WP_158195322.1">
    <property type="nucleotide sequence ID" value="NZ_CP046908.1"/>
</dbReference>